<feature type="transmembrane region" description="Helical" evidence="8">
    <location>
        <begin position="109"/>
        <end position="128"/>
    </location>
</feature>
<feature type="transmembrane region" description="Helical" evidence="8">
    <location>
        <begin position="148"/>
        <end position="169"/>
    </location>
</feature>
<keyword evidence="8" id="KW-1133">Transmembrane helix</keyword>
<evidence type="ECO:0000256" key="5">
    <source>
        <dbReference type="ARBA" id="ARBA00023014"/>
    </source>
</evidence>
<keyword evidence="2" id="KW-1003">Cell membrane</keyword>
<dbReference type="Pfam" id="PF12801">
    <property type="entry name" value="Fer4_5"/>
    <property type="match status" value="2"/>
</dbReference>
<evidence type="ECO:0000256" key="7">
    <source>
        <dbReference type="SAM" id="MobiDB-lite"/>
    </source>
</evidence>
<keyword evidence="6 8" id="KW-0472">Membrane</keyword>
<comment type="caution">
    <text evidence="10">The sequence shown here is derived from an EMBL/GenBank/DDBJ whole genome shotgun (WGS) entry which is preliminary data.</text>
</comment>
<comment type="subcellular location">
    <subcellularLocation>
        <location evidence="1">Cell membrane</location>
    </subcellularLocation>
</comment>
<name>A0A2T0BFX4_9CLOT</name>
<dbReference type="EMBL" id="PVXQ01000012">
    <property type="protein sequence ID" value="PRR82806.1"/>
    <property type="molecule type" value="Genomic_DNA"/>
</dbReference>
<dbReference type="InterPro" id="IPR007329">
    <property type="entry name" value="FMN-bd"/>
</dbReference>
<dbReference type="Pfam" id="PF04205">
    <property type="entry name" value="FMN_bind"/>
    <property type="match status" value="2"/>
</dbReference>
<dbReference type="PROSITE" id="PS51379">
    <property type="entry name" value="4FE4S_FER_2"/>
    <property type="match status" value="1"/>
</dbReference>
<protein>
    <submittedName>
        <fullName evidence="10">Putative electron transport protein YccM</fullName>
    </submittedName>
</protein>
<evidence type="ECO:0000259" key="9">
    <source>
        <dbReference type="PROSITE" id="PS51379"/>
    </source>
</evidence>
<dbReference type="SMART" id="SM00900">
    <property type="entry name" value="FMN_bind"/>
    <property type="match status" value="2"/>
</dbReference>
<dbReference type="PANTHER" id="PTHR30224:SF4">
    <property type="entry name" value="ELECTRON TRANSPORT PROTEIN YCCM-RELATED"/>
    <property type="match status" value="1"/>
</dbReference>
<sequence>MGKIKKIQILRHIIQIILFLLLPGLYVLTFSELKTVYEMIINGNFSFIQAFPSLMEFAAVMFFTILMGRFFCGWLCAFGAYNDWIYLMSSKIFKMKFKVNEKVDALLKYVKYIVLLVLLIVTVNMGSLVLEGTSPWDVFGQITDLSNILSSLLIGFILFILITIGAFFIERFFCRYLCPLGAVFAIISKIGIVKINKPSDKCGECRICTNNCSMGLNLYKKEKIKGGDCINCLKCIEVCPIKNTNVNVLGEDVNATLASTVALATFVGVYGLTNLGGKILTDTGIATSAAVTSSVEDSTSTSQTYKDGTYTGSASGFKGTTKISVTIANGKISSIDTVSKQDDSSYYNKAESKISNSIISEQSTSVDTVSGATYSSKGIINAVENALSKAKNSTSEVASSSTTDSSEATSSTENSGSTTSNSTSAESTTTDNTTTGTYTDGTYTGSGTGFKGGTTKISVTVAGGKISSITTVSNEDTPKYYSRVESTITNSIISEQSTSVDTVSGATYSCKGIISAVENALSKA</sequence>
<dbReference type="InterPro" id="IPR052378">
    <property type="entry name" value="NosR_regulator"/>
</dbReference>
<evidence type="ECO:0000313" key="10">
    <source>
        <dbReference type="EMBL" id="PRR82806.1"/>
    </source>
</evidence>
<feature type="transmembrane region" description="Helical" evidence="8">
    <location>
        <begin position="176"/>
        <end position="195"/>
    </location>
</feature>
<evidence type="ECO:0000313" key="11">
    <source>
        <dbReference type="Proteomes" id="UP000239471"/>
    </source>
</evidence>
<proteinExistence type="predicted"/>
<dbReference type="OrthoDB" id="9806398at2"/>
<dbReference type="GO" id="GO:0051536">
    <property type="term" value="F:iron-sulfur cluster binding"/>
    <property type="evidence" value="ECO:0007669"/>
    <property type="project" value="UniProtKB-KW"/>
</dbReference>
<dbReference type="Gene3D" id="3.90.1010.20">
    <property type="match status" value="2"/>
</dbReference>
<dbReference type="SUPFAM" id="SSF54862">
    <property type="entry name" value="4Fe-4S ferredoxins"/>
    <property type="match status" value="1"/>
</dbReference>
<accession>A0A2T0BFX4</accession>
<feature type="transmembrane region" description="Helical" evidence="8">
    <location>
        <begin position="57"/>
        <end position="88"/>
    </location>
</feature>
<keyword evidence="8" id="KW-0812">Transmembrane</keyword>
<dbReference type="Proteomes" id="UP000239471">
    <property type="component" value="Unassembled WGS sequence"/>
</dbReference>
<evidence type="ECO:0000256" key="4">
    <source>
        <dbReference type="ARBA" id="ARBA00023004"/>
    </source>
</evidence>
<dbReference type="RefSeq" id="WP_106059435.1">
    <property type="nucleotide sequence ID" value="NZ_PVXQ01000012.1"/>
</dbReference>
<dbReference type="GO" id="GO:0005886">
    <property type="term" value="C:plasma membrane"/>
    <property type="evidence" value="ECO:0007669"/>
    <property type="project" value="UniProtKB-SubCell"/>
</dbReference>
<feature type="transmembrane region" description="Helical" evidence="8">
    <location>
        <begin position="12"/>
        <end position="29"/>
    </location>
</feature>
<dbReference type="InterPro" id="IPR017896">
    <property type="entry name" value="4Fe4S_Fe-S-bd"/>
</dbReference>
<feature type="domain" description="4Fe-4S ferredoxin-type" evidence="9">
    <location>
        <begin position="220"/>
        <end position="249"/>
    </location>
</feature>
<keyword evidence="11" id="KW-1185">Reference proteome</keyword>
<organism evidence="10 11">
    <name type="scientific">Clostridium vincentii</name>
    <dbReference type="NCBI Taxonomy" id="52704"/>
    <lineage>
        <taxon>Bacteria</taxon>
        <taxon>Bacillati</taxon>
        <taxon>Bacillota</taxon>
        <taxon>Clostridia</taxon>
        <taxon>Eubacteriales</taxon>
        <taxon>Clostridiaceae</taxon>
        <taxon>Clostridium</taxon>
    </lineage>
</organism>
<reference evidence="10 11" key="1">
    <citation type="submission" date="2018-03" db="EMBL/GenBank/DDBJ databases">
        <title>Genome sequence of Clostridium vincentii DSM 10228.</title>
        <authorList>
            <person name="Poehlein A."/>
            <person name="Daniel R."/>
        </authorList>
    </citation>
    <scope>NUCLEOTIDE SEQUENCE [LARGE SCALE GENOMIC DNA]</scope>
    <source>
        <strain evidence="10 11">DSM 10228</strain>
    </source>
</reference>
<dbReference type="AlphaFoldDB" id="A0A2T0BFX4"/>
<dbReference type="PROSITE" id="PS00198">
    <property type="entry name" value="4FE4S_FER_1"/>
    <property type="match status" value="1"/>
</dbReference>
<feature type="region of interest" description="Disordered" evidence="7">
    <location>
        <begin position="390"/>
        <end position="445"/>
    </location>
</feature>
<dbReference type="InterPro" id="IPR017900">
    <property type="entry name" value="4Fe4S_Fe_S_CS"/>
</dbReference>
<evidence type="ECO:0000256" key="2">
    <source>
        <dbReference type="ARBA" id="ARBA00022475"/>
    </source>
</evidence>
<dbReference type="GO" id="GO:0046872">
    <property type="term" value="F:metal ion binding"/>
    <property type="evidence" value="ECO:0007669"/>
    <property type="project" value="UniProtKB-KW"/>
</dbReference>
<keyword evidence="5" id="KW-0411">Iron-sulfur</keyword>
<keyword evidence="4" id="KW-0408">Iron</keyword>
<evidence type="ECO:0000256" key="1">
    <source>
        <dbReference type="ARBA" id="ARBA00004236"/>
    </source>
</evidence>
<evidence type="ECO:0000256" key="8">
    <source>
        <dbReference type="SAM" id="Phobius"/>
    </source>
</evidence>
<dbReference type="GO" id="GO:0010181">
    <property type="term" value="F:FMN binding"/>
    <property type="evidence" value="ECO:0007669"/>
    <property type="project" value="InterPro"/>
</dbReference>
<evidence type="ECO:0000256" key="6">
    <source>
        <dbReference type="ARBA" id="ARBA00023136"/>
    </source>
</evidence>
<dbReference type="PANTHER" id="PTHR30224">
    <property type="entry name" value="ELECTRON TRANSPORT PROTEIN"/>
    <property type="match status" value="1"/>
</dbReference>
<keyword evidence="3" id="KW-0479">Metal-binding</keyword>
<feature type="compositionally biased region" description="Low complexity" evidence="7">
    <location>
        <begin position="393"/>
        <end position="443"/>
    </location>
</feature>
<evidence type="ECO:0000256" key="3">
    <source>
        <dbReference type="ARBA" id="ARBA00022723"/>
    </source>
</evidence>
<gene>
    <name evidence="10" type="primary">yccM_1</name>
    <name evidence="10" type="ORF">CLVI_14430</name>
</gene>